<dbReference type="Proteomes" id="UP000318590">
    <property type="component" value="Unassembled WGS sequence"/>
</dbReference>
<dbReference type="OrthoDB" id="5567366at2"/>
<dbReference type="SUPFAM" id="SSF110857">
    <property type="entry name" value="Gamma-glutamyl cyclotransferase-like"/>
    <property type="match status" value="1"/>
</dbReference>
<dbReference type="RefSeq" id="WP_142833860.1">
    <property type="nucleotide sequence ID" value="NZ_VFSV01000007.1"/>
</dbReference>
<dbReference type="InterPro" id="IPR036568">
    <property type="entry name" value="GGCT-like_sf"/>
</dbReference>
<dbReference type="EMBL" id="VFSV01000007">
    <property type="protein sequence ID" value="TRD22225.1"/>
    <property type="molecule type" value="Genomic_DNA"/>
</dbReference>
<name>A0A547Q765_9RHOB</name>
<keyword evidence="2" id="KW-1185">Reference proteome</keyword>
<dbReference type="Gene3D" id="3.10.490.10">
    <property type="entry name" value="Gamma-glutamyl cyclotransferase-like"/>
    <property type="match status" value="1"/>
</dbReference>
<dbReference type="AlphaFoldDB" id="A0A547Q765"/>
<reference evidence="1 2" key="1">
    <citation type="submission" date="2019-06" db="EMBL/GenBank/DDBJ databases">
        <title>Paenimaribius caenipelagi gen. nov., sp. nov., isolated from a tidal flat.</title>
        <authorList>
            <person name="Yoon J.-H."/>
        </authorList>
    </citation>
    <scope>NUCLEOTIDE SEQUENCE [LARGE SCALE GENOMIC DNA]</scope>
    <source>
        <strain evidence="1 2">JBTF-M29</strain>
    </source>
</reference>
<accession>A0A547Q765</accession>
<evidence type="ECO:0000313" key="1">
    <source>
        <dbReference type="EMBL" id="TRD22225.1"/>
    </source>
</evidence>
<organism evidence="1 2">
    <name type="scientific">Palleronia caenipelagi</name>
    <dbReference type="NCBI Taxonomy" id="2489174"/>
    <lineage>
        <taxon>Bacteria</taxon>
        <taxon>Pseudomonadati</taxon>
        <taxon>Pseudomonadota</taxon>
        <taxon>Alphaproteobacteria</taxon>
        <taxon>Rhodobacterales</taxon>
        <taxon>Roseobacteraceae</taxon>
        <taxon>Palleronia</taxon>
    </lineage>
</organism>
<proteinExistence type="predicted"/>
<keyword evidence="1" id="KW-0808">Transferase</keyword>
<comment type="caution">
    <text evidence="1">The sequence shown here is derived from an EMBL/GenBank/DDBJ whole genome shotgun (WGS) entry which is preliminary data.</text>
</comment>
<protein>
    <submittedName>
        <fullName evidence="1">Gamma-glutamylcyclotransferase</fullName>
    </submittedName>
</protein>
<dbReference type="InterPro" id="IPR013024">
    <property type="entry name" value="GGCT-like"/>
</dbReference>
<evidence type="ECO:0000313" key="2">
    <source>
        <dbReference type="Proteomes" id="UP000318590"/>
    </source>
</evidence>
<gene>
    <name evidence="1" type="ORF">FEV53_05755</name>
</gene>
<sequence>MYDPHFFGYGSLVNRRTHIYNPVRPATLFGWRREWRATALRPAAFLTARPVEGDAQIDGLIAPVPGADWAALDLREEGYNRLPTTAVRHDMDHEPEIAVYSIPPREDDGTDNPILLSYLDVVVQGFLEVFGEDGVTRFFESTDNWTLPIADDRHMPLYPRAQEMTLQEVSLTDHWLAALNVTRIPVEETGLGYDAAP</sequence>
<dbReference type="CDD" id="cd06661">
    <property type="entry name" value="GGCT_like"/>
    <property type="match status" value="1"/>
</dbReference>
<dbReference type="GO" id="GO:0016740">
    <property type="term" value="F:transferase activity"/>
    <property type="evidence" value="ECO:0007669"/>
    <property type="project" value="UniProtKB-KW"/>
</dbReference>